<dbReference type="RefSeq" id="WP_379191812.1">
    <property type="nucleotide sequence ID" value="NZ_JBHSOW010000116.1"/>
</dbReference>
<sequence length="47" mass="5318">MSYKPAELNGDLVNQLQQFEQDLQKQTSGNIVVIAYEYEPDGEKSQA</sequence>
<organism evidence="1 2">
    <name type="scientific">Paenibacillus solisilvae</name>
    <dbReference type="NCBI Taxonomy" id="2486751"/>
    <lineage>
        <taxon>Bacteria</taxon>
        <taxon>Bacillati</taxon>
        <taxon>Bacillota</taxon>
        <taxon>Bacilli</taxon>
        <taxon>Bacillales</taxon>
        <taxon>Paenibacillaceae</taxon>
        <taxon>Paenibacillus</taxon>
    </lineage>
</organism>
<keyword evidence="2" id="KW-1185">Reference proteome</keyword>
<dbReference type="Proteomes" id="UP001596047">
    <property type="component" value="Unassembled WGS sequence"/>
</dbReference>
<reference evidence="2" key="1">
    <citation type="journal article" date="2019" name="Int. J. Syst. Evol. Microbiol.">
        <title>The Global Catalogue of Microorganisms (GCM) 10K type strain sequencing project: providing services to taxonomists for standard genome sequencing and annotation.</title>
        <authorList>
            <consortium name="The Broad Institute Genomics Platform"/>
            <consortium name="The Broad Institute Genome Sequencing Center for Infectious Disease"/>
            <person name="Wu L."/>
            <person name="Ma J."/>
        </authorList>
    </citation>
    <scope>NUCLEOTIDE SEQUENCE [LARGE SCALE GENOMIC DNA]</scope>
    <source>
        <strain evidence="2">CGMCC 1.3240</strain>
    </source>
</reference>
<name>A0ABW0W8Y8_9BACL</name>
<evidence type="ECO:0000313" key="1">
    <source>
        <dbReference type="EMBL" id="MFC5653156.1"/>
    </source>
</evidence>
<gene>
    <name evidence="1" type="ORF">ACFPYJ_29400</name>
</gene>
<comment type="caution">
    <text evidence="1">The sequence shown here is derived from an EMBL/GenBank/DDBJ whole genome shotgun (WGS) entry which is preliminary data.</text>
</comment>
<dbReference type="EMBL" id="JBHSOW010000116">
    <property type="protein sequence ID" value="MFC5653156.1"/>
    <property type="molecule type" value="Genomic_DNA"/>
</dbReference>
<evidence type="ECO:0000313" key="2">
    <source>
        <dbReference type="Proteomes" id="UP001596047"/>
    </source>
</evidence>
<accession>A0ABW0W8Y8</accession>
<protein>
    <submittedName>
        <fullName evidence="1">Uncharacterized protein</fullName>
    </submittedName>
</protein>
<proteinExistence type="predicted"/>